<dbReference type="GO" id="GO:0071513">
    <property type="term" value="C:phosphopantothenoylcysteine decarboxylase complex"/>
    <property type="evidence" value="ECO:0007669"/>
    <property type="project" value="TreeGrafter"/>
</dbReference>
<organism evidence="2 3">
    <name type="scientific">Hymenobacter gummosus</name>
    <dbReference type="NCBI Taxonomy" id="1776032"/>
    <lineage>
        <taxon>Bacteria</taxon>
        <taxon>Pseudomonadati</taxon>
        <taxon>Bacteroidota</taxon>
        <taxon>Cytophagia</taxon>
        <taxon>Cytophagales</taxon>
        <taxon>Hymenobacteraceae</taxon>
        <taxon>Hymenobacter</taxon>
    </lineage>
</organism>
<protein>
    <submittedName>
        <fullName evidence="2">Phosphopantothenoylcysteine decarboxylase</fullName>
    </submittedName>
</protein>
<dbReference type="OrthoDB" id="9802554at2"/>
<dbReference type="InterPro" id="IPR003382">
    <property type="entry name" value="Flavoprotein"/>
</dbReference>
<evidence type="ECO:0000313" key="3">
    <source>
        <dbReference type="Proteomes" id="UP000282184"/>
    </source>
</evidence>
<dbReference type="PANTHER" id="PTHR14359">
    <property type="entry name" value="HOMO-OLIGOMERIC FLAVIN CONTAINING CYS DECARBOXYLASE FAMILY"/>
    <property type="match status" value="1"/>
</dbReference>
<dbReference type="GO" id="GO:0015937">
    <property type="term" value="P:coenzyme A biosynthetic process"/>
    <property type="evidence" value="ECO:0007669"/>
    <property type="project" value="TreeGrafter"/>
</dbReference>
<dbReference type="InterPro" id="IPR036551">
    <property type="entry name" value="Flavin_trans-like"/>
</dbReference>
<keyword evidence="3" id="KW-1185">Reference proteome</keyword>
<dbReference type="EMBL" id="RXOF01000025">
    <property type="protein sequence ID" value="RTQ44739.1"/>
    <property type="molecule type" value="Genomic_DNA"/>
</dbReference>
<dbReference type="GO" id="GO:0004633">
    <property type="term" value="F:phosphopantothenoylcysteine decarboxylase activity"/>
    <property type="evidence" value="ECO:0007669"/>
    <property type="project" value="TreeGrafter"/>
</dbReference>
<dbReference type="AlphaFoldDB" id="A0A431TUM9"/>
<comment type="caution">
    <text evidence="2">The sequence shown here is derived from an EMBL/GenBank/DDBJ whole genome shotgun (WGS) entry which is preliminary data.</text>
</comment>
<dbReference type="SUPFAM" id="SSF52507">
    <property type="entry name" value="Homo-oligomeric flavin-containing Cys decarboxylases, HFCD"/>
    <property type="match status" value="1"/>
</dbReference>
<name>A0A431TUM9_9BACT</name>
<dbReference type="Proteomes" id="UP000282184">
    <property type="component" value="Unassembled WGS sequence"/>
</dbReference>
<evidence type="ECO:0000313" key="2">
    <source>
        <dbReference type="EMBL" id="RTQ44739.1"/>
    </source>
</evidence>
<feature type="domain" description="Flavoprotein" evidence="1">
    <location>
        <begin position="6"/>
        <end position="178"/>
    </location>
</feature>
<proteinExistence type="predicted"/>
<gene>
    <name evidence="2" type="ORF">EJV47_27495</name>
</gene>
<dbReference type="Gene3D" id="3.40.50.1950">
    <property type="entry name" value="Flavin prenyltransferase-like"/>
    <property type="match status" value="1"/>
</dbReference>
<sequence length="188" mass="19932">MLATRRIVLGVSGSIAAYKSAALVRLLIKAEAEVQVILTPSASAFVTPLTLATLAKRPVLQGFIKDEAGGVWHNHVDLGLWADALLIAPASANTLAALAQGLCPNLLTAVYLSARCPTLVAPAMDLDMYQHPATQRNLQQLRHDGVRVLDSPAGELASGLTGPGRMLEPEDIVGVLEQFFADKPLPPR</sequence>
<dbReference type="GO" id="GO:0010181">
    <property type="term" value="F:FMN binding"/>
    <property type="evidence" value="ECO:0007669"/>
    <property type="project" value="TreeGrafter"/>
</dbReference>
<dbReference type="PANTHER" id="PTHR14359:SF6">
    <property type="entry name" value="PHOSPHOPANTOTHENOYLCYSTEINE DECARBOXYLASE"/>
    <property type="match status" value="1"/>
</dbReference>
<dbReference type="RefSeq" id="WP_126696431.1">
    <property type="nucleotide sequence ID" value="NZ_RXOF01000025.1"/>
</dbReference>
<reference evidence="2 3" key="1">
    <citation type="submission" date="2018-12" db="EMBL/GenBank/DDBJ databases">
        <title>Hymenobacter gummosus sp. nov., isolated from a spring.</title>
        <authorList>
            <person name="Nie L."/>
        </authorList>
    </citation>
    <scope>NUCLEOTIDE SEQUENCE [LARGE SCALE GENOMIC DNA]</scope>
    <source>
        <strain evidence="2 3">KCTC 52166</strain>
    </source>
</reference>
<evidence type="ECO:0000259" key="1">
    <source>
        <dbReference type="Pfam" id="PF02441"/>
    </source>
</evidence>
<dbReference type="Pfam" id="PF02441">
    <property type="entry name" value="Flavoprotein"/>
    <property type="match status" value="1"/>
</dbReference>
<accession>A0A431TUM9</accession>